<keyword evidence="3" id="KW-1185">Reference proteome</keyword>
<dbReference type="Pfam" id="PF00753">
    <property type="entry name" value="Lactamase_B"/>
    <property type="match status" value="1"/>
</dbReference>
<accession>A0A231GY96</accession>
<dbReference type="InterPro" id="IPR001279">
    <property type="entry name" value="Metallo-B-lactamas"/>
</dbReference>
<dbReference type="RefSeq" id="WP_039782549.1">
    <property type="nucleotide sequence ID" value="NZ_JAAXOR010000001.1"/>
</dbReference>
<dbReference type="EC" id="3.-.-.-" evidence="2"/>
<dbReference type="InterPro" id="IPR050855">
    <property type="entry name" value="NDM-1-like"/>
</dbReference>
<dbReference type="GO" id="GO:0016787">
    <property type="term" value="F:hydrolase activity"/>
    <property type="evidence" value="ECO:0007669"/>
    <property type="project" value="UniProtKB-KW"/>
</dbReference>
<proteinExistence type="predicted"/>
<sequence>MSAIEQVADSVYVVAGTNVNWSLITGDSGVVLVDAGYPRDTGAVLDSLRQIGHEPADLAAILLTHAHLDHIGAIPTLVERTGVPVYTGADEAAHARREYLQQITPVDMARQLRTPGGPRWVFQTLRALGGHVGMSVPTATAYDENTLRQLPGGIVAVPTPGHTTGHTAYLMPGEGILFSGDALVTGHPLLPDTGLQALPEVFNHDEAQTHTTAESLIAQRPRLLIPGHGKPMAR</sequence>
<feature type="domain" description="Metallo-beta-lactamase" evidence="1">
    <location>
        <begin position="18"/>
        <end position="228"/>
    </location>
</feature>
<dbReference type="Proteomes" id="UP000215506">
    <property type="component" value="Unassembled WGS sequence"/>
</dbReference>
<dbReference type="AlphaFoldDB" id="A0A231GY96"/>
<dbReference type="SMART" id="SM00849">
    <property type="entry name" value="Lactamase_B"/>
    <property type="match status" value="1"/>
</dbReference>
<gene>
    <name evidence="2" type="primary">yflN_1</name>
    <name evidence="2" type="ORF">B7C42_06393</name>
</gene>
<dbReference type="PANTHER" id="PTHR42951">
    <property type="entry name" value="METALLO-BETA-LACTAMASE DOMAIN-CONTAINING"/>
    <property type="match status" value="1"/>
</dbReference>
<dbReference type="CDD" id="cd07721">
    <property type="entry name" value="yflN-like_MBL-fold"/>
    <property type="match status" value="1"/>
</dbReference>
<organism evidence="2 3">
    <name type="scientific">Nocardia cerradoensis</name>
    <dbReference type="NCBI Taxonomy" id="85688"/>
    <lineage>
        <taxon>Bacteria</taxon>
        <taxon>Bacillati</taxon>
        <taxon>Actinomycetota</taxon>
        <taxon>Actinomycetes</taxon>
        <taxon>Mycobacteriales</taxon>
        <taxon>Nocardiaceae</taxon>
        <taxon>Nocardia</taxon>
    </lineage>
</organism>
<name>A0A231GY96_9NOCA</name>
<dbReference type="InterPro" id="IPR036866">
    <property type="entry name" value="RibonucZ/Hydroxyglut_hydro"/>
</dbReference>
<comment type="caution">
    <text evidence="2">The sequence shown here is derived from an EMBL/GenBank/DDBJ whole genome shotgun (WGS) entry which is preliminary data.</text>
</comment>
<dbReference type="PANTHER" id="PTHR42951:SF14">
    <property type="entry name" value="METALLO-BETA-LACTAMASE SUPERFAMILY PROTEIN"/>
    <property type="match status" value="1"/>
</dbReference>
<protein>
    <submittedName>
        <fullName evidence="2">Putative metallo-hydrolase YflN</fullName>
        <ecNumber evidence="2">3.-.-.-</ecNumber>
    </submittedName>
</protein>
<dbReference type="Gene3D" id="3.60.15.10">
    <property type="entry name" value="Ribonuclease Z/Hydroxyacylglutathione hydrolase-like"/>
    <property type="match status" value="1"/>
</dbReference>
<keyword evidence="2" id="KW-0378">Hydrolase</keyword>
<evidence type="ECO:0000259" key="1">
    <source>
        <dbReference type="SMART" id="SM00849"/>
    </source>
</evidence>
<dbReference type="SUPFAM" id="SSF56281">
    <property type="entry name" value="Metallo-hydrolase/oxidoreductase"/>
    <property type="match status" value="1"/>
</dbReference>
<dbReference type="EMBL" id="NGAF01000019">
    <property type="protein sequence ID" value="OXR41501.1"/>
    <property type="molecule type" value="Genomic_DNA"/>
</dbReference>
<reference evidence="2 3" key="1">
    <citation type="submission" date="2017-07" db="EMBL/GenBank/DDBJ databases">
        <title>First draft Genome Sequence of Nocardia cerradoensis isolated from human infection.</title>
        <authorList>
            <person name="Carrasco G."/>
        </authorList>
    </citation>
    <scope>NUCLEOTIDE SEQUENCE [LARGE SCALE GENOMIC DNA]</scope>
    <source>
        <strain evidence="2 3">CNM20130759</strain>
    </source>
</reference>
<evidence type="ECO:0000313" key="3">
    <source>
        <dbReference type="Proteomes" id="UP000215506"/>
    </source>
</evidence>
<evidence type="ECO:0000313" key="2">
    <source>
        <dbReference type="EMBL" id="OXR41501.1"/>
    </source>
</evidence>